<feature type="transmembrane region" description="Helical" evidence="1">
    <location>
        <begin position="116"/>
        <end position="135"/>
    </location>
</feature>
<feature type="domain" description="DUF6534" evidence="2">
    <location>
        <begin position="163"/>
        <end position="248"/>
    </location>
</feature>
<evidence type="ECO:0000313" key="4">
    <source>
        <dbReference type="Proteomes" id="UP000307440"/>
    </source>
</evidence>
<dbReference type="PANTHER" id="PTHR40465">
    <property type="entry name" value="CHROMOSOME 1, WHOLE GENOME SHOTGUN SEQUENCE"/>
    <property type="match status" value="1"/>
</dbReference>
<name>A0A5C3KZN6_COPMA</name>
<accession>A0A5C3KZN6</accession>
<dbReference type="Pfam" id="PF20152">
    <property type="entry name" value="DUF6534"/>
    <property type="match status" value="1"/>
</dbReference>
<proteinExistence type="predicted"/>
<dbReference type="OrthoDB" id="2562493at2759"/>
<dbReference type="EMBL" id="ML210178">
    <property type="protein sequence ID" value="TFK26154.1"/>
    <property type="molecule type" value="Genomic_DNA"/>
</dbReference>
<feature type="transmembrane region" description="Helical" evidence="1">
    <location>
        <begin position="81"/>
        <end position="104"/>
    </location>
</feature>
<feature type="transmembrane region" description="Helical" evidence="1">
    <location>
        <begin position="6"/>
        <end position="25"/>
    </location>
</feature>
<keyword evidence="1" id="KW-1133">Transmembrane helix</keyword>
<feature type="transmembrane region" description="Helical" evidence="1">
    <location>
        <begin position="45"/>
        <end position="69"/>
    </location>
</feature>
<dbReference type="InterPro" id="IPR045339">
    <property type="entry name" value="DUF6534"/>
</dbReference>
<dbReference type="Proteomes" id="UP000307440">
    <property type="component" value="Unassembled WGS sequence"/>
</dbReference>
<reference evidence="3 4" key="1">
    <citation type="journal article" date="2019" name="Nat. Ecol. Evol.">
        <title>Megaphylogeny resolves global patterns of mushroom evolution.</title>
        <authorList>
            <person name="Varga T."/>
            <person name="Krizsan K."/>
            <person name="Foldi C."/>
            <person name="Dima B."/>
            <person name="Sanchez-Garcia M."/>
            <person name="Sanchez-Ramirez S."/>
            <person name="Szollosi G.J."/>
            <person name="Szarkandi J.G."/>
            <person name="Papp V."/>
            <person name="Albert L."/>
            <person name="Andreopoulos W."/>
            <person name="Angelini C."/>
            <person name="Antonin V."/>
            <person name="Barry K.W."/>
            <person name="Bougher N.L."/>
            <person name="Buchanan P."/>
            <person name="Buyck B."/>
            <person name="Bense V."/>
            <person name="Catcheside P."/>
            <person name="Chovatia M."/>
            <person name="Cooper J."/>
            <person name="Damon W."/>
            <person name="Desjardin D."/>
            <person name="Finy P."/>
            <person name="Geml J."/>
            <person name="Haridas S."/>
            <person name="Hughes K."/>
            <person name="Justo A."/>
            <person name="Karasinski D."/>
            <person name="Kautmanova I."/>
            <person name="Kiss B."/>
            <person name="Kocsube S."/>
            <person name="Kotiranta H."/>
            <person name="LaButti K.M."/>
            <person name="Lechner B.E."/>
            <person name="Liimatainen K."/>
            <person name="Lipzen A."/>
            <person name="Lukacs Z."/>
            <person name="Mihaltcheva S."/>
            <person name="Morgado L.N."/>
            <person name="Niskanen T."/>
            <person name="Noordeloos M.E."/>
            <person name="Ohm R.A."/>
            <person name="Ortiz-Santana B."/>
            <person name="Ovrebo C."/>
            <person name="Racz N."/>
            <person name="Riley R."/>
            <person name="Savchenko A."/>
            <person name="Shiryaev A."/>
            <person name="Soop K."/>
            <person name="Spirin V."/>
            <person name="Szebenyi C."/>
            <person name="Tomsovsky M."/>
            <person name="Tulloss R.E."/>
            <person name="Uehling J."/>
            <person name="Grigoriev I.V."/>
            <person name="Vagvolgyi C."/>
            <person name="Papp T."/>
            <person name="Martin F.M."/>
            <person name="Miettinen O."/>
            <person name="Hibbett D.S."/>
            <person name="Nagy L.G."/>
        </authorList>
    </citation>
    <scope>NUCLEOTIDE SEQUENCE [LARGE SCALE GENOMIC DNA]</scope>
    <source>
        <strain evidence="3 4">CBS 121175</strain>
    </source>
</reference>
<keyword evidence="4" id="KW-1185">Reference proteome</keyword>
<dbReference type="AlphaFoldDB" id="A0A5C3KZN6"/>
<keyword evidence="1" id="KW-0812">Transmembrane</keyword>
<organism evidence="3 4">
    <name type="scientific">Coprinopsis marcescibilis</name>
    <name type="common">Agaric fungus</name>
    <name type="synonym">Psathyrella marcescibilis</name>
    <dbReference type="NCBI Taxonomy" id="230819"/>
    <lineage>
        <taxon>Eukaryota</taxon>
        <taxon>Fungi</taxon>
        <taxon>Dikarya</taxon>
        <taxon>Basidiomycota</taxon>
        <taxon>Agaricomycotina</taxon>
        <taxon>Agaricomycetes</taxon>
        <taxon>Agaricomycetidae</taxon>
        <taxon>Agaricales</taxon>
        <taxon>Agaricineae</taxon>
        <taxon>Psathyrellaceae</taxon>
        <taxon>Coprinopsis</taxon>
    </lineage>
</organism>
<evidence type="ECO:0000259" key="2">
    <source>
        <dbReference type="Pfam" id="PF20152"/>
    </source>
</evidence>
<protein>
    <recommendedName>
        <fullName evidence="2">DUF6534 domain-containing protein</fullName>
    </recommendedName>
</protein>
<feature type="transmembrane region" description="Helical" evidence="1">
    <location>
        <begin position="155"/>
        <end position="177"/>
    </location>
</feature>
<keyword evidence="1" id="KW-0472">Membrane</keyword>
<gene>
    <name evidence="3" type="ORF">FA15DRAFT_755327</name>
</gene>
<dbReference type="STRING" id="230819.A0A5C3KZN6"/>
<dbReference type="PANTHER" id="PTHR40465:SF1">
    <property type="entry name" value="DUF6534 DOMAIN-CONTAINING PROTEIN"/>
    <property type="match status" value="1"/>
</dbReference>
<feature type="transmembrane region" description="Helical" evidence="1">
    <location>
        <begin position="198"/>
        <end position="217"/>
    </location>
</feature>
<evidence type="ECO:0000256" key="1">
    <source>
        <dbReference type="SAM" id="Phobius"/>
    </source>
</evidence>
<evidence type="ECO:0000313" key="3">
    <source>
        <dbReference type="EMBL" id="TFK26154.1"/>
    </source>
</evidence>
<sequence>MGQYDAMLGTLLVGVIFNTYLYGVVCCQYARYRSRKFNDPWRIKLSVFTLFTVDTVHSTLMVYLLWIYLVENFANPLILSVPQWPCAVVPIGTAITASITHVFLGCRILAMAKQNTIFVVVIVLTLAEFGTALAFGIRMWTLETMSEILDAKAFVVPWLIIQTTLDIFVSSFLCLFLHRRRTGYQHTDGVINRLIRSAIQTGVFSTILAISGLIAFLVRPNTIIYAMFMIPIGRTYTTTLMDTLNIRAELKERLLNSGEDAGHRSWRVPPNTLADDGEDGTYIPQFPKIDLSDSTNIGQGINKPKPRTDAEFAIASVTLPKRVVIP</sequence>